<reference key="2">
    <citation type="submission" date="2011-05" db="EMBL/GenBank/DDBJ databases">
        <title>The Genome Sequence of Magnaporthe oryzae 70-15.</title>
        <authorList>
            <consortium name="The Broad Institute Genome Sequencing Platform"/>
            <person name="Ma L.-J."/>
            <person name="Dead R."/>
            <person name="Young S.K."/>
            <person name="Zeng Q."/>
            <person name="Gargeya S."/>
            <person name="Fitzgerald M."/>
            <person name="Haas B."/>
            <person name="Abouelleil A."/>
            <person name="Alvarado L."/>
            <person name="Arachchi H.M."/>
            <person name="Berlin A."/>
            <person name="Brown A."/>
            <person name="Chapman S.B."/>
            <person name="Chen Z."/>
            <person name="Dunbar C."/>
            <person name="Freedman E."/>
            <person name="Gearin G."/>
            <person name="Gellesch M."/>
            <person name="Goldberg J."/>
            <person name="Griggs A."/>
            <person name="Gujja S."/>
            <person name="Heiman D."/>
            <person name="Howarth C."/>
            <person name="Larson L."/>
            <person name="Lui A."/>
            <person name="MacDonald P.J.P."/>
            <person name="Mehta T."/>
            <person name="Montmayeur A."/>
            <person name="Murphy C."/>
            <person name="Neiman D."/>
            <person name="Pearson M."/>
            <person name="Priest M."/>
            <person name="Roberts A."/>
            <person name="Saif S."/>
            <person name="Shea T."/>
            <person name="Shenoy N."/>
            <person name="Sisk P."/>
            <person name="Stolte C."/>
            <person name="Sykes S."/>
            <person name="Yandava C."/>
            <person name="Wortman J."/>
            <person name="Nusbaum C."/>
            <person name="Birren B."/>
        </authorList>
    </citation>
    <scope>NUCLEOTIDE SEQUENCE</scope>
    <source>
        <strain>70-15</strain>
    </source>
</reference>
<dbReference type="AlphaFoldDB" id="G4NIG1"/>
<reference evidence="3 4" key="1">
    <citation type="journal article" date="2005" name="Nature">
        <title>The genome sequence of the rice blast fungus Magnaporthe grisea.</title>
        <authorList>
            <person name="Dean R.A."/>
            <person name="Talbot N.J."/>
            <person name="Ebbole D.J."/>
            <person name="Farman M.L."/>
            <person name="Mitchell T.K."/>
            <person name="Orbach M.J."/>
            <person name="Thon M."/>
            <person name="Kulkarni R."/>
            <person name="Xu J.R."/>
            <person name="Pan H."/>
            <person name="Read N.D."/>
            <person name="Lee Y.H."/>
            <person name="Carbone I."/>
            <person name="Brown D."/>
            <person name="Oh Y.Y."/>
            <person name="Donofrio N."/>
            <person name="Jeong J.S."/>
            <person name="Soanes D.M."/>
            <person name="Djonovic S."/>
            <person name="Kolomiets E."/>
            <person name="Rehmeyer C."/>
            <person name="Li W."/>
            <person name="Harding M."/>
            <person name="Kim S."/>
            <person name="Lebrun M.H."/>
            <person name="Bohnert H."/>
            <person name="Coughlan S."/>
            <person name="Butler J."/>
            <person name="Calvo S."/>
            <person name="Ma L.J."/>
            <person name="Nicol R."/>
            <person name="Purcell S."/>
            <person name="Nusbaum C."/>
            <person name="Galagan J.E."/>
            <person name="Birren B.W."/>
        </authorList>
    </citation>
    <scope>NUCLEOTIDE SEQUENCE [LARGE SCALE GENOMIC DNA]</scope>
    <source>
        <strain evidence="4">70-15 / ATCC MYA-4617 / FGSC 8958</strain>
    </source>
</reference>
<feature type="chain" id="PRO_5003466984" evidence="2">
    <location>
        <begin position="20"/>
        <end position="372"/>
    </location>
</feature>
<evidence type="ECO:0000256" key="2">
    <source>
        <dbReference type="SAM" id="SignalP"/>
    </source>
</evidence>
<feature type="region of interest" description="Disordered" evidence="1">
    <location>
        <begin position="39"/>
        <end position="118"/>
    </location>
</feature>
<dbReference type="InParanoid" id="G4NIG1"/>
<protein>
    <submittedName>
        <fullName evidence="3">Uncharacterized protein</fullName>
    </submittedName>
</protein>
<dbReference type="VEuPathDB" id="FungiDB:MGG_09849"/>
<dbReference type="Proteomes" id="UP000009058">
    <property type="component" value="Chromosome 6"/>
</dbReference>
<feature type="region of interest" description="Disordered" evidence="1">
    <location>
        <begin position="342"/>
        <end position="372"/>
    </location>
</feature>
<dbReference type="OMA" id="AINTPMG"/>
<feature type="compositionally biased region" description="Basic and acidic residues" evidence="1">
    <location>
        <begin position="62"/>
        <end position="77"/>
    </location>
</feature>
<name>G4NIG1_PYRO7</name>
<gene>
    <name evidence="3" type="ORF">MGG_09849</name>
</gene>
<keyword evidence="4" id="KW-1185">Reference proteome</keyword>
<feature type="compositionally biased region" description="Polar residues" evidence="1">
    <location>
        <begin position="106"/>
        <end position="115"/>
    </location>
</feature>
<proteinExistence type="predicted"/>
<dbReference type="HOGENOM" id="CLU_744098_0_0_1"/>
<keyword evidence="2" id="KW-0732">Signal</keyword>
<evidence type="ECO:0000256" key="1">
    <source>
        <dbReference type="SAM" id="MobiDB-lite"/>
    </source>
</evidence>
<dbReference type="RefSeq" id="XP_003720388.1">
    <property type="nucleotide sequence ID" value="XM_003720340.1"/>
</dbReference>
<feature type="compositionally biased region" description="Low complexity" evidence="1">
    <location>
        <begin position="39"/>
        <end position="56"/>
    </location>
</feature>
<dbReference type="EMBL" id="CM001236">
    <property type="protein sequence ID" value="EHA48021.1"/>
    <property type="molecule type" value="Genomic_DNA"/>
</dbReference>
<dbReference type="SMR" id="G4NIG1"/>
<evidence type="ECO:0000313" key="3">
    <source>
        <dbReference type="EMBL" id="EHA48021.1"/>
    </source>
</evidence>
<evidence type="ECO:0000313" key="4">
    <source>
        <dbReference type="Proteomes" id="UP000009058"/>
    </source>
</evidence>
<accession>G4NIG1</accession>
<organism evidence="3 4">
    <name type="scientific">Pyricularia oryzae (strain 70-15 / ATCC MYA-4617 / FGSC 8958)</name>
    <name type="common">Rice blast fungus</name>
    <name type="synonym">Magnaporthe oryzae</name>
    <dbReference type="NCBI Taxonomy" id="242507"/>
    <lineage>
        <taxon>Eukaryota</taxon>
        <taxon>Fungi</taxon>
        <taxon>Dikarya</taxon>
        <taxon>Ascomycota</taxon>
        <taxon>Pezizomycotina</taxon>
        <taxon>Sordariomycetes</taxon>
        <taxon>Sordariomycetidae</taxon>
        <taxon>Magnaporthales</taxon>
        <taxon>Pyriculariaceae</taxon>
        <taxon>Pyricularia</taxon>
    </lineage>
</organism>
<sequence>MPSVKQTLVLLPLLGLAAAAPTSLPRDLGNAGGCYDQTVGPVPGRPGGVTPLLTTPAQRNHRPAERGLHKKESRDLTGSDPEPVLDWVVQYDADTPNGAIGRRSPQDPQGGTLTRGSGMVAEGAGSALGFLSDTSVKFVKTAPSIWDRFWSALRGKKAENNPPSAPVGPAGTLSKRRVSVAPQQGGYNEMQTTVPVSPVAKPKPQNALVAGFNDLSTNKAEVKQKNAATDLLKVQSEHARQGIEEAKFKLQQDKAAEKRKQKEWEAINTPMGALRNKVTGFIQGSGAKTANIKSPLASQGGLGAAAPALAAPAMAAPAVAAPAVAAPGSVAPGSVAPASVAPVTGMPPTRQNAVTAGPTGGAPFPDEIDNFA</sequence>
<dbReference type="KEGG" id="mgr:MGG_09849"/>
<dbReference type="GeneID" id="2680806"/>
<dbReference type="OrthoDB" id="10587706at2759"/>
<feature type="signal peptide" evidence="2">
    <location>
        <begin position="1"/>
        <end position="19"/>
    </location>
</feature>